<gene>
    <name evidence="2" type="ORF">BDY21DRAFT_83702</name>
</gene>
<organism evidence="2 3">
    <name type="scientific">Lineolata rhizophorae</name>
    <dbReference type="NCBI Taxonomy" id="578093"/>
    <lineage>
        <taxon>Eukaryota</taxon>
        <taxon>Fungi</taxon>
        <taxon>Dikarya</taxon>
        <taxon>Ascomycota</taxon>
        <taxon>Pezizomycotina</taxon>
        <taxon>Dothideomycetes</taxon>
        <taxon>Dothideomycetes incertae sedis</taxon>
        <taxon>Lineolatales</taxon>
        <taxon>Lineolataceae</taxon>
        <taxon>Lineolata</taxon>
    </lineage>
</organism>
<sequence length="214" mass="23308">MSFEGQPVRGANTPAVRGTERTISRGFPPSNLILTPMGDGPWTSSKTKTRAKSPASHRGARRASRRAAVERGPSKGPAGRFRRHQVWSGATITVICNPLFWRGASHASLLPVADLAAMLGDAEWKIREESEKYQKSLATVGCQPPERQPGRSNMTSPRRWVGRGCGSWHPESPGSKPNLGPWHGLPSRNRMVLLKRPVPASTLTAPLAVTRRTP</sequence>
<accession>A0A6A6PBZ5</accession>
<proteinExistence type="predicted"/>
<dbReference type="AlphaFoldDB" id="A0A6A6PBZ5"/>
<feature type="region of interest" description="Disordered" evidence="1">
    <location>
        <begin position="1"/>
        <end position="81"/>
    </location>
</feature>
<evidence type="ECO:0000313" key="3">
    <source>
        <dbReference type="Proteomes" id="UP000799766"/>
    </source>
</evidence>
<protein>
    <submittedName>
        <fullName evidence="2">Uncharacterized protein</fullName>
    </submittedName>
</protein>
<name>A0A6A6PBZ5_9PEZI</name>
<evidence type="ECO:0000256" key="1">
    <source>
        <dbReference type="SAM" id="MobiDB-lite"/>
    </source>
</evidence>
<keyword evidence="3" id="KW-1185">Reference proteome</keyword>
<evidence type="ECO:0000313" key="2">
    <source>
        <dbReference type="EMBL" id="KAF2461322.1"/>
    </source>
</evidence>
<reference evidence="2" key="1">
    <citation type="journal article" date="2020" name="Stud. Mycol.">
        <title>101 Dothideomycetes genomes: a test case for predicting lifestyles and emergence of pathogens.</title>
        <authorList>
            <person name="Haridas S."/>
            <person name="Albert R."/>
            <person name="Binder M."/>
            <person name="Bloem J."/>
            <person name="Labutti K."/>
            <person name="Salamov A."/>
            <person name="Andreopoulos B."/>
            <person name="Baker S."/>
            <person name="Barry K."/>
            <person name="Bills G."/>
            <person name="Bluhm B."/>
            <person name="Cannon C."/>
            <person name="Castanera R."/>
            <person name="Culley D."/>
            <person name="Daum C."/>
            <person name="Ezra D."/>
            <person name="Gonzalez J."/>
            <person name="Henrissat B."/>
            <person name="Kuo A."/>
            <person name="Liang C."/>
            <person name="Lipzen A."/>
            <person name="Lutzoni F."/>
            <person name="Magnuson J."/>
            <person name="Mondo S."/>
            <person name="Nolan M."/>
            <person name="Ohm R."/>
            <person name="Pangilinan J."/>
            <person name="Park H.-J."/>
            <person name="Ramirez L."/>
            <person name="Alfaro M."/>
            <person name="Sun H."/>
            <person name="Tritt A."/>
            <person name="Yoshinaga Y."/>
            <person name="Zwiers L.-H."/>
            <person name="Turgeon B."/>
            <person name="Goodwin S."/>
            <person name="Spatafora J."/>
            <person name="Crous P."/>
            <person name="Grigoriev I."/>
        </authorList>
    </citation>
    <scope>NUCLEOTIDE SEQUENCE</scope>
    <source>
        <strain evidence="2">ATCC 16933</strain>
    </source>
</reference>
<feature type="region of interest" description="Disordered" evidence="1">
    <location>
        <begin position="139"/>
        <end position="183"/>
    </location>
</feature>
<dbReference type="Proteomes" id="UP000799766">
    <property type="component" value="Unassembled WGS sequence"/>
</dbReference>
<dbReference type="EMBL" id="MU001671">
    <property type="protein sequence ID" value="KAF2461322.1"/>
    <property type="molecule type" value="Genomic_DNA"/>
</dbReference>